<keyword evidence="2" id="KW-0812">Transmembrane</keyword>
<feature type="transmembrane region" description="Helical" evidence="2">
    <location>
        <begin position="280"/>
        <end position="299"/>
    </location>
</feature>
<reference evidence="4 5" key="1">
    <citation type="journal article" date="2012" name="PLoS ONE">
        <title>Complete Genome and Transcriptomes of Streptococcus parasanguinis FW213: Phylogenic Relations and Potential Virulence Mechanisms.</title>
        <authorList>
            <person name="Geng J."/>
            <person name="Chiu C.H."/>
            <person name="Tang P."/>
            <person name="Chen Y."/>
            <person name="Shieh H.R."/>
            <person name="Hu S."/>
            <person name="Chen Y.Y."/>
        </authorList>
    </citation>
    <scope>NUCLEOTIDE SEQUENCE [LARGE SCALE GENOMIC DNA]</scope>
    <source>
        <strain evidence="4 5">FW213</strain>
    </source>
</reference>
<dbReference type="HOGENOM" id="CLU_051806_1_1_9"/>
<feature type="transmembrane region" description="Helical" evidence="2">
    <location>
        <begin position="70"/>
        <end position="92"/>
    </location>
</feature>
<dbReference type="InterPro" id="IPR003675">
    <property type="entry name" value="Rce1/LyrA-like_dom"/>
</dbReference>
<dbReference type="GO" id="GO:0004175">
    <property type="term" value="F:endopeptidase activity"/>
    <property type="evidence" value="ECO:0007669"/>
    <property type="project" value="UniProtKB-ARBA"/>
</dbReference>
<keyword evidence="4" id="KW-0378">Hydrolase</keyword>
<dbReference type="PATRIC" id="fig|1114965.3.peg.1827"/>
<comment type="similarity">
    <text evidence="1">Belongs to the UPF0177 family.</text>
</comment>
<dbReference type="EMBL" id="CP003122">
    <property type="protein sequence ID" value="AFJ26854.1"/>
    <property type="molecule type" value="Genomic_DNA"/>
</dbReference>
<evidence type="ECO:0000313" key="4">
    <source>
        <dbReference type="EMBL" id="AFJ26854.1"/>
    </source>
</evidence>
<dbReference type="STRING" id="1114965.Spaf_1911"/>
<proteinExistence type="inferred from homology"/>
<dbReference type="Pfam" id="PF02517">
    <property type="entry name" value="Rce1-like"/>
    <property type="match status" value="1"/>
</dbReference>
<organism evidence="4 5">
    <name type="scientific">Streptococcus parasanguinis FW213</name>
    <dbReference type="NCBI Taxonomy" id="1114965"/>
    <lineage>
        <taxon>Bacteria</taxon>
        <taxon>Bacillati</taxon>
        <taxon>Bacillota</taxon>
        <taxon>Bacilli</taxon>
        <taxon>Lactobacillales</taxon>
        <taxon>Streptococcaceae</taxon>
        <taxon>Streptococcus</taxon>
    </lineage>
</organism>
<sequence length="338" mass="38649">MFYVFRWRFFMSLSFLSKENPLIANIKKGKFLTPWFLAPFILYYITEYMSPVSTASTSFFLNKQHWIPDWWNILDLWSFLYTIIAFFLWVRLIEKRPIRTMGFSKGNGLSEFAKGCLVGGIMITTVLIVFLVTGNATFHRIQFSMPFLVSWILVLIGYIFQTAAEEIYIRGWLIPTISYHTNALLAILISATMFSYFHMNNNGASWFSTVHLFFFGVFTAVYALKRGNIWGPCGFHFAWNFLMGNVYGFHVSGFDSESSLMYFTTSNHTLITGGEFGPEGGIPGLVVCILALLWAIFILKDTSKEQDSLYPAPLKRSIDKGTGATCRLPVPFFPSHFS</sequence>
<feature type="transmembrane region" description="Helical" evidence="2">
    <location>
        <begin position="112"/>
        <end position="131"/>
    </location>
</feature>
<accession>I1ZP80</accession>
<dbReference type="PaxDb" id="1114965-Spaf_1911"/>
<evidence type="ECO:0000256" key="2">
    <source>
        <dbReference type="SAM" id="Phobius"/>
    </source>
</evidence>
<dbReference type="GO" id="GO:0080120">
    <property type="term" value="P:CAAX-box protein maturation"/>
    <property type="evidence" value="ECO:0007669"/>
    <property type="project" value="UniProtKB-ARBA"/>
</dbReference>
<name>I1ZP80_STRPA</name>
<feature type="transmembrane region" description="Helical" evidence="2">
    <location>
        <begin position="143"/>
        <end position="160"/>
    </location>
</feature>
<keyword evidence="2" id="KW-1133">Transmembrane helix</keyword>
<keyword evidence="4" id="KW-0645">Protease</keyword>
<feature type="transmembrane region" description="Helical" evidence="2">
    <location>
        <begin position="31"/>
        <end position="50"/>
    </location>
</feature>
<evidence type="ECO:0000313" key="5">
    <source>
        <dbReference type="Proteomes" id="UP000002865"/>
    </source>
</evidence>
<dbReference type="Proteomes" id="UP000002865">
    <property type="component" value="Chromosome"/>
</dbReference>
<gene>
    <name evidence="4" type="ORF">Spaf_1911</name>
</gene>
<dbReference type="AlphaFoldDB" id="I1ZP80"/>
<feature type="transmembrane region" description="Helical" evidence="2">
    <location>
        <begin position="236"/>
        <end position="254"/>
    </location>
</feature>
<dbReference type="PANTHER" id="PTHR39430:SF1">
    <property type="entry name" value="PROTEASE"/>
    <property type="match status" value="1"/>
</dbReference>
<feature type="domain" description="CAAX prenyl protease 2/Lysostaphin resistance protein A-like" evidence="3">
    <location>
        <begin position="150"/>
        <end position="242"/>
    </location>
</feature>
<feature type="transmembrane region" description="Helical" evidence="2">
    <location>
        <begin position="203"/>
        <end position="224"/>
    </location>
</feature>
<dbReference type="eggNOG" id="COG1266">
    <property type="taxonomic scope" value="Bacteria"/>
</dbReference>
<dbReference type="GO" id="GO:0006508">
    <property type="term" value="P:proteolysis"/>
    <property type="evidence" value="ECO:0007669"/>
    <property type="project" value="UniProtKB-KW"/>
</dbReference>
<evidence type="ECO:0000259" key="3">
    <source>
        <dbReference type="Pfam" id="PF02517"/>
    </source>
</evidence>
<evidence type="ECO:0000256" key="1">
    <source>
        <dbReference type="ARBA" id="ARBA00009067"/>
    </source>
</evidence>
<dbReference type="PANTHER" id="PTHR39430">
    <property type="entry name" value="MEMBRANE-ASSOCIATED PROTEASE-RELATED"/>
    <property type="match status" value="1"/>
</dbReference>
<dbReference type="KEGG" id="scf:Spaf_1911"/>
<feature type="transmembrane region" description="Helical" evidence="2">
    <location>
        <begin position="172"/>
        <end position="197"/>
    </location>
</feature>
<keyword evidence="2" id="KW-0472">Membrane</keyword>
<protein>
    <submittedName>
        <fullName evidence="4">Protease</fullName>
    </submittedName>
</protein>